<feature type="compositionally biased region" description="Low complexity" evidence="2">
    <location>
        <begin position="181"/>
        <end position="191"/>
    </location>
</feature>
<feature type="coiled-coil region" evidence="1">
    <location>
        <begin position="331"/>
        <end position="387"/>
    </location>
</feature>
<feature type="compositionally biased region" description="Basic and acidic residues" evidence="2">
    <location>
        <begin position="142"/>
        <end position="161"/>
    </location>
</feature>
<evidence type="ECO:0000313" key="3">
    <source>
        <dbReference type="EMBL" id="KAF9509795.1"/>
    </source>
</evidence>
<evidence type="ECO:0000256" key="2">
    <source>
        <dbReference type="SAM" id="MobiDB-lite"/>
    </source>
</evidence>
<feature type="compositionally biased region" description="Basic and acidic residues" evidence="2">
    <location>
        <begin position="390"/>
        <end position="425"/>
    </location>
</feature>
<feature type="compositionally biased region" description="Polar residues" evidence="2">
    <location>
        <begin position="426"/>
        <end position="440"/>
    </location>
</feature>
<dbReference type="AlphaFoldDB" id="A0A9P6APW0"/>
<evidence type="ECO:0000313" key="4">
    <source>
        <dbReference type="Proteomes" id="UP000886523"/>
    </source>
</evidence>
<gene>
    <name evidence="3" type="ORF">BS47DRAFT_127908</name>
</gene>
<comment type="caution">
    <text evidence="3">The sequence shown here is derived from an EMBL/GenBank/DDBJ whole genome shotgun (WGS) entry which is preliminary data.</text>
</comment>
<accession>A0A9P6APW0</accession>
<sequence length="456" mass="52768">MVDQPKEARKPRGIKRPFLQRIAIFFRRFIMDTVSRSSTMSASAVALRQSSDLFKSKHWTPIFDWRERVFKFKDTARSYALIEARLYKNEHNVEHEFILGEFKGDGDAGVFFAATERVTIQKDLDHKVSDEERNRSFKEIKAEHEKQRQDIKKQKLEDKPQRPKISHFKSSPLFHPRQRASRSPSIRSVSSWGERTASADDRIRLILGAQDFNAAVETLTKERPTKTTFILCGSLKYQFDTQPNAASTSVPGDVLPTPLCPDFLNFTSAAHAIHRSRTYYTAGHNNCYWFAMGMMFILSKNFPPSESIVFDAKQGTLRLGVFRIPAGELWEEEENELLEAYTRDMQEMELEKLPRKTEKEIIYEQRKRKLEQQLNEQDRLTIEAEGKLSQVKTKEADAKRRRAESDTKASEAALKAERSGREKEQSSSTDSGSWKRNFKVRSQSMRSDNCFDIINS</sequence>
<feature type="region of interest" description="Disordered" evidence="2">
    <location>
        <begin position="390"/>
        <end position="440"/>
    </location>
</feature>
<keyword evidence="1" id="KW-0175">Coiled coil</keyword>
<keyword evidence="4" id="KW-1185">Reference proteome</keyword>
<name>A0A9P6APW0_9AGAM</name>
<proteinExistence type="predicted"/>
<protein>
    <submittedName>
        <fullName evidence="3">Uncharacterized protein</fullName>
    </submittedName>
</protein>
<feature type="region of interest" description="Disordered" evidence="2">
    <location>
        <begin position="142"/>
        <end position="193"/>
    </location>
</feature>
<evidence type="ECO:0000256" key="1">
    <source>
        <dbReference type="SAM" id="Coils"/>
    </source>
</evidence>
<organism evidence="3 4">
    <name type="scientific">Hydnum rufescens UP504</name>
    <dbReference type="NCBI Taxonomy" id="1448309"/>
    <lineage>
        <taxon>Eukaryota</taxon>
        <taxon>Fungi</taxon>
        <taxon>Dikarya</taxon>
        <taxon>Basidiomycota</taxon>
        <taxon>Agaricomycotina</taxon>
        <taxon>Agaricomycetes</taxon>
        <taxon>Cantharellales</taxon>
        <taxon>Hydnaceae</taxon>
        <taxon>Hydnum</taxon>
    </lineage>
</organism>
<reference evidence="3" key="1">
    <citation type="journal article" date="2020" name="Nat. Commun.">
        <title>Large-scale genome sequencing of mycorrhizal fungi provides insights into the early evolution of symbiotic traits.</title>
        <authorList>
            <person name="Miyauchi S."/>
            <person name="Kiss E."/>
            <person name="Kuo A."/>
            <person name="Drula E."/>
            <person name="Kohler A."/>
            <person name="Sanchez-Garcia M."/>
            <person name="Morin E."/>
            <person name="Andreopoulos B."/>
            <person name="Barry K.W."/>
            <person name="Bonito G."/>
            <person name="Buee M."/>
            <person name="Carver A."/>
            <person name="Chen C."/>
            <person name="Cichocki N."/>
            <person name="Clum A."/>
            <person name="Culley D."/>
            <person name="Crous P.W."/>
            <person name="Fauchery L."/>
            <person name="Girlanda M."/>
            <person name="Hayes R.D."/>
            <person name="Keri Z."/>
            <person name="LaButti K."/>
            <person name="Lipzen A."/>
            <person name="Lombard V."/>
            <person name="Magnuson J."/>
            <person name="Maillard F."/>
            <person name="Murat C."/>
            <person name="Nolan M."/>
            <person name="Ohm R.A."/>
            <person name="Pangilinan J."/>
            <person name="Pereira M.F."/>
            <person name="Perotto S."/>
            <person name="Peter M."/>
            <person name="Pfister S."/>
            <person name="Riley R."/>
            <person name="Sitrit Y."/>
            <person name="Stielow J.B."/>
            <person name="Szollosi G."/>
            <person name="Zifcakova L."/>
            <person name="Stursova M."/>
            <person name="Spatafora J.W."/>
            <person name="Tedersoo L."/>
            <person name="Vaario L.M."/>
            <person name="Yamada A."/>
            <person name="Yan M."/>
            <person name="Wang P."/>
            <person name="Xu J."/>
            <person name="Bruns T."/>
            <person name="Baldrian P."/>
            <person name="Vilgalys R."/>
            <person name="Dunand C."/>
            <person name="Henrissat B."/>
            <person name="Grigoriev I.V."/>
            <person name="Hibbett D."/>
            <person name="Nagy L.G."/>
            <person name="Martin F.M."/>
        </authorList>
    </citation>
    <scope>NUCLEOTIDE SEQUENCE</scope>
    <source>
        <strain evidence="3">UP504</strain>
    </source>
</reference>
<dbReference type="Proteomes" id="UP000886523">
    <property type="component" value="Unassembled WGS sequence"/>
</dbReference>
<dbReference type="EMBL" id="MU129028">
    <property type="protein sequence ID" value="KAF9509795.1"/>
    <property type="molecule type" value="Genomic_DNA"/>
</dbReference>